<feature type="compositionally biased region" description="Basic and acidic residues" evidence="1">
    <location>
        <begin position="132"/>
        <end position="143"/>
    </location>
</feature>
<name>A0A8H7S779_9FUNG</name>
<reference evidence="3 4" key="1">
    <citation type="submission" date="2020-12" db="EMBL/GenBank/DDBJ databases">
        <title>Metabolic potential, ecology and presence of endohyphal bacteria is reflected in genomic diversity of Mucoromycotina.</title>
        <authorList>
            <person name="Muszewska A."/>
            <person name="Okrasinska A."/>
            <person name="Steczkiewicz K."/>
            <person name="Drgas O."/>
            <person name="Orlowska M."/>
            <person name="Perlinska-Lenart U."/>
            <person name="Aleksandrzak-Piekarczyk T."/>
            <person name="Szatraj K."/>
            <person name="Zielenkiewicz U."/>
            <person name="Pilsyk S."/>
            <person name="Malc E."/>
            <person name="Mieczkowski P."/>
            <person name="Kruszewska J.S."/>
            <person name="Biernat P."/>
            <person name="Pawlowska J."/>
        </authorList>
    </citation>
    <scope>NUCLEOTIDE SEQUENCE [LARGE SCALE GENOMIC DNA]</scope>
    <source>
        <strain evidence="3 4">CBS 142.35</strain>
    </source>
</reference>
<dbReference type="PANTHER" id="PTHR46535">
    <property type="entry name" value="NEDD4-BINDING PROTEIN 2"/>
    <property type="match status" value="1"/>
</dbReference>
<evidence type="ECO:0000256" key="1">
    <source>
        <dbReference type="SAM" id="MobiDB-lite"/>
    </source>
</evidence>
<dbReference type="EMBL" id="JAEPRB010000049">
    <property type="protein sequence ID" value="KAG2224087.1"/>
    <property type="molecule type" value="Genomic_DNA"/>
</dbReference>
<proteinExistence type="predicted"/>
<dbReference type="SUPFAM" id="SSF160443">
    <property type="entry name" value="SMR domain-like"/>
    <property type="match status" value="1"/>
</dbReference>
<dbReference type="PANTHER" id="PTHR46535:SF1">
    <property type="entry name" value="NEDD4-BINDING PROTEIN 2"/>
    <property type="match status" value="1"/>
</dbReference>
<dbReference type="Pfam" id="PF08590">
    <property type="entry name" value="DUF1771"/>
    <property type="match status" value="1"/>
</dbReference>
<organism evidence="3 4">
    <name type="scientific">Circinella minor</name>
    <dbReference type="NCBI Taxonomy" id="1195481"/>
    <lineage>
        <taxon>Eukaryota</taxon>
        <taxon>Fungi</taxon>
        <taxon>Fungi incertae sedis</taxon>
        <taxon>Mucoromycota</taxon>
        <taxon>Mucoromycotina</taxon>
        <taxon>Mucoromycetes</taxon>
        <taxon>Mucorales</taxon>
        <taxon>Lichtheimiaceae</taxon>
        <taxon>Circinella</taxon>
    </lineage>
</organism>
<dbReference type="InterPro" id="IPR052772">
    <property type="entry name" value="Endo/PolyKinase_Domain-Protein"/>
</dbReference>
<feature type="compositionally biased region" description="Polar residues" evidence="1">
    <location>
        <begin position="425"/>
        <end position="436"/>
    </location>
</feature>
<dbReference type="Proteomes" id="UP000646827">
    <property type="component" value="Unassembled WGS sequence"/>
</dbReference>
<dbReference type="SMART" id="SM00463">
    <property type="entry name" value="SMR"/>
    <property type="match status" value="1"/>
</dbReference>
<dbReference type="SMART" id="SM01162">
    <property type="entry name" value="DUF1771"/>
    <property type="match status" value="1"/>
</dbReference>
<feature type="region of interest" description="Disordered" evidence="1">
    <location>
        <begin position="644"/>
        <end position="671"/>
    </location>
</feature>
<dbReference type="OrthoDB" id="3247158at2759"/>
<accession>A0A8H7S779</accession>
<dbReference type="GO" id="GO:0005634">
    <property type="term" value="C:nucleus"/>
    <property type="evidence" value="ECO:0007669"/>
    <property type="project" value="TreeGrafter"/>
</dbReference>
<feature type="region of interest" description="Disordered" evidence="1">
    <location>
        <begin position="388"/>
        <end position="436"/>
    </location>
</feature>
<evidence type="ECO:0000313" key="4">
    <source>
        <dbReference type="Proteomes" id="UP000646827"/>
    </source>
</evidence>
<dbReference type="PROSITE" id="PS50828">
    <property type="entry name" value="SMR"/>
    <property type="match status" value="1"/>
</dbReference>
<dbReference type="InterPro" id="IPR013899">
    <property type="entry name" value="DUF1771"/>
</dbReference>
<dbReference type="Gene3D" id="3.30.1370.110">
    <property type="match status" value="1"/>
</dbReference>
<dbReference type="GO" id="GO:0004519">
    <property type="term" value="F:endonuclease activity"/>
    <property type="evidence" value="ECO:0007669"/>
    <property type="project" value="TreeGrafter"/>
</dbReference>
<feature type="region of interest" description="Disordered" evidence="1">
    <location>
        <begin position="576"/>
        <end position="630"/>
    </location>
</feature>
<dbReference type="Pfam" id="PF01713">
    <property type="entry name" value="Smr"/>
    <property type="match status" value="1"/>
</dbReference>
<feature type="domain" description="Smr" evidence="2">
    <location>
        <begin position="830"/>
        <end position="919"/>
    </location>
</feature>
<sequence length="942" mass="108085">MAFALVGYPVVAPNYFRHDPFDHPPHPILAQILQIVASSQHHAQIATFMTTMVSENEFKYFNHLFTNGTIDNDVMEAAERQAANIIKNAIENTVTAENNTASSSFSLLLDPYMSFGYLDNENEQNQQHKSVPKKDDNNDYEYDKDNDDDYADHLLHNNIITDPKQIEKYGYVPYLNYYYYHNDSDQQDNHVDQDHYYIGNSEHCVSDAERAVQHQIDELETICSSSSYYTLSSAAIIEEEVVEEGKEEFSTINYKNSIQHDHNTENKHRKSIPTTCKSLFPGTEGRERRGHYYYDLFSDMPDTRHAELVTKRLNEVTRQRVRICHVSSNTNEISILTFGDEFPELPKRETQGALPSGTINNNNNLLQTPSIDYASVVKRNIISKRHSLPKINNAPNNNNNNNNYVYDNKNNTINNGTKEQHQHQNHSTPRQQTLNLNMNQQPNKKICYEKTTMHDNDIHFPPSHIQKIMTTNNIDNINNNLCQHKQKQQYMKHMISDSEPGVGQEQVDSIKHHFLKSQTVTPHPDEAPTITITKANNSNSTHELNYAAIVKRNTRNYSIVGDVAKRKATSPLQCAPSNKIQKKQENNTTKSAGASRLCKNHQEDQVTSIINDDDDNDNSGSSNNMKFEKSKIEGYKVNELNLGPGVKKSQDKTNASQLISSPSQISDTVPNPGNYLTQECNNDESEADAKLAEAPIAVVTPYAEIARRNSEKKHLMFLNASGLMGIKSNSLSKFDRLEQQLVRPAVIPWVETGDRLTHLYQKERRQAKEYGFQMDRYFQLSQGYYHQKDWKNAKFYSDKGHYYRERMHELHTRASQRIFEQRNQQDALFIDLHGMHVDEAKASIVRWFQELKNHRGIVYIVTGTGHHSRQSATATMDSNKVSERKLRPTIREFLNSLYRCEETSVLGDDKGGVFAVYLCLHLYIPNNNTSTSTCVYCKFKMI</sequence>
<evidence type="ECO:0000313" key="3">
    <source>
        <dbReference type="EMBL" id="KAG2224087.1"/>
    </source>
</evidence>
<feature type="compositionally biased region" description="Polar residues" evidence="1">
    <location>
        <begin position="652"/>
        <end position="671"/>
    </location>
</feature>
<dbReference type="InterPro" id="IPR036063">
    <property type="entry name" value="Smr_dom_sf"/>
</dbReference>
<evidence type="ECO:0000259" key="2">
    <source>
        <dbReference type="PROSITE" id="PS50828"/>
    </source>
</evidence>
<keyword evidence="4" id="KW-1185">Reference proteome</keyword>
<dbReference type="AlphaFoldDB" id="A0A8H7S779"/>
<gene>
    <name evidence="3" type="ORF">INT45_004968</name>
</gene>
<feature type="compositionally biased region" description="Low complexity" evidence="1">
    <location>
        <begin position="392"/>
        <end position="415"/>
    </location>
</feature>
<dbReference type="InterPro" id="IPR002625">
    <property type="entry name" value="Smr_dom"/>
</dbReference>
<feature type="region of interest" description="Disordered" evidence="1">
    <location>
        <begin position="121"/>
        <end position="145"/>
    </location>
</feature>
<comment type="caution">
    <text evidence="3">The sequence shown here is derived from an EMBL/GenBank/DDBJ whole genome shotgun (WGS) entry which is preliminary data.</text>
</comment>
<protein>
    <recommendedName>
        <fullName evidence="2">Smr domain-containing protein</fullName>
    </recommendedName>
</protein>